<dbReference type="Pfam" id="PF01569">
    <property type="entry name" value="PAP2"/>
    <property type="match status" value="1"/>
</dbReference>
<dbReference type="STRING" id="1802726.A3B07_02800"/>
<dbReference type="Gene3D" id="1.20.144.10">
    <property type="entry name" value="Phosphatidic acid phosphatase type 2/haloperoxidase"/>
    <property type="match status" value="1"/>
</dbReference>
<gene>
    <name evidence="3" type="ORF">A3B07_02800</name>
</gene>
<dbReference type="InterPro" id="IPR036938">
    <property type="entry name" value="PAP2/HPO_sf"/>
</dbReference>
<feature type="transmembrane region" description="Helical" evidence="1">
    <location>
        <begin position="22"/>
        <end position="43"/>
    </location>
</feature>
<evidence type="ECO:0000313" key="3">
    <source>
        <dbReference type="EMBL" id="OHA82524.1"/>
    </source>
</evidence>
<keyword evidence="1" id="KW-1133">Transmembrane helix</keyword>
<protein>
    <recommendedName>
        <fullName evidence="2">Phosphatidic acid phosphatase type 2/haloperoxidase domain-containing protein</fullName>
    </recommendedName>
</protein>
<comment type="caution">
    <text evidence="3">The sequence shown here is derived from an EMBL/GenBank/DDBJ whole genome shotgun (WGS) entry which is preliminary data.</text>
</comment>
<organism evidence="3 4">
    <name type="scientific">Candidatus Yonathbacteria bacterium RIFCSPLOWO2_01_FULL_43_27</name>
    <dbReference type="NCBI Taxonomy" id="1802726"/>
    <lineage>
        <taxon>Bacteria</taxon>
        <taxon>Candidatus Yonathiibacteriota</taxon>
    </lineage>
</organism>
<feature type="domain" description="Phosphatidic acid phosphatase type 2/haloperoxidase" evidence="2">
    <location>
        <begin position="55"/>
        <end position="163"/>
    </location>
</feature>
<dbReference type="SUPFAM" id="SSF48317">
    <property type="entry name" value="Acid phosphatase/Vanadium-dependent haloperoxidase"/>
    <property type="match status" value="1"/>
</dbReference>
<dbReference type="Proteomes" id="UP000178817">
    <property type="component" value="Unassembled WGS sequence"/>
</dbReference>
<name>A0A1G2SBW4_9BACT</name>
<dbReference type="SMART" id="SM00014">
    <property type="entry name" value="acidPPc"/>
    <property type="match status" value="1"/>
</dbReference>
<evidence type="ECO:0000256" key="1">
    <source>
        <dbReference type="SAM" id="Phobius"/>
    </source>
</evidence>
<keyword evidence="1" id="KW-0812">Transmembrane</keyword>
<dbReference type="PANTHER" id="PTHR14969:SF13">
    <property type="entry name" value="AT30094P"/>
    <property type="match status" value="1"/>
</dbReference>
<dbReference type="AlphaFoldDB" id="A0A1G2SBW4"/>
<dbReference type="EMBL" id="MHUV01000006">
    <property type="protein sequence ID" value="OHA82524.1"/>
    <property type="molecule type" value="Genomic_DNA"/>
</dbReference>
<feature type="transmembrane region" description="Helical" evidence="1">
    <location>
        <begin position="55"/>
        <end position="72"/>
    </location>
</feature>
<accession>A0A1G2SBW4</accession>
<feature type="transmembrane region" description="Helical" evidence="1">
    <location>
        <begin position="150"/>
        <end position="170"/>
    </location>
</feature>
<feature type="transmembrane region" description="Helical" evidence="1">
    <location>
        <begin position="100"/>
        <end position="118"/>
    </location>
</feature>
<dbReference type="PANTHER" id="PTHR14969">
    <property type="entry name" value="SPHINGOSINE-1-PHOSPHATE PHOSPHOHYDROLASE"/>
    <property type="match status" value="1"/>
</dbReference>
<evidence type="ECO:0000313" key="4">
    <source>
        <dbReference type="Proteomes" id="UP000178817"/>
    </source>
</evidence>
<feature type="transmembrane region" description="Helical" evidence="1">
    <location>
        <begin position="125"/>
        <end position="144"/>
    </location>
</feature>
<evidence type="ECO:0000259" key="2">
    <source>
        <dbReference type="SMART" id="SM00014"/>
    </source>
</evidence>
<sequence length="180" mass="20375">MNESIFYLINSIAGQGYLFDQLIIFFSDRFGYLLVLGLLISFFFYKDKKQGARDILMVLSTAFFAYAIAYIFKHLLPHPRPFEVLSDAYVLYTHGGGDSFPSGHATFFMALATSLFFIRRRLALVYVMGALIIGSMRIAVGVHWPFDILAGWILGGILGVLGYHILRYILARITQKIQIS</sequence>
<dbReference type="GO" id="GO:0042392">
    <property type="term" value="F:sphingosine-1-phosphate phosphatase activity"/>
    <property type="evidence" value="ECO:0007669"/>
    <property type="project" value="TreeGrafter"/>
</dbReference>
<dbReference type="InterPro" id="IPR000326">
    <property type="entry name" value="PAP2/HPO"/>
</dbReference>
<proteinExistence type="predicted"/>
<keyword evidence="1" id="KW-0472">Membrane</keyword>
<reference evidence="3 4" key="1">
    <citation type="journal article" date="2016" name="Nat. Commun.">
        <title>Thousands of microbial genomes shed light on interconnected biogeochemical processes in an aquifer system.</title>
        <authorList>
            <person name="Anantharaman K."/>
            <person name="Brown C.T."/>
            <person name="Hug L.A."/>
            <person name="Sharon I."/>
            <person name="Castelle C.J."/>
            <person name="Probst A.J."/>
            <person name="Thomas B.C."/>
            <person name="Singh A."/>
            <person name="Wilkins M.J."/>
            <person name="Karaoz U."/>
            <person name="Brodie E.L."/>
            <person name="Williams K.H."/>
            <person name="Hubbard S.S."/>
            <person name="Banfield J.F."/>
        </authorList>
    </citation>
    <scope>NUCLEOTIDE SEQUENCE [LARGE SCALE GENOMIC DNA]</scope>
</reference>